<evidence type="ECO:0000313" key="3">
    <source>
        <dbReference type="EMBL" id="KDQ23585.1"/>
    </source>
</evidence>
<feature type="coiled-coil region" evidence="1">
    <location>
        <begin position="112"/>
        <end position="139"/>
    </location>
</feature>
<dbReference type="VEuPathDB" id="FungiDB:PLEOSDRAFT_162400"/>
<accession>A0A067N9D7</accession>
<gene>
    <name evidence="3" type="ORF">PLEOSDRAFT_162400</name>
</gene>
<dbReference type="Pfam" id="PF07957">
    <property type="entry name" value="DUF3294"/>
    <property type="match status" value="1"/>
</dbReference>
<reference evidence="4" key="1">
    <citation type="journal article" date="2014" name="Proc. Natl. Acad. Sci. U.S.A.">
        <title>Extensive sampling of basidiomycete genomes demonstrates inadequacy of the white-rot/brown-rot paradigm for wood decay fungi.</title>
        <authorList>
            <person name="Riley R."/>
            <person name="Salamov A.A."/>
            <person name="Brown D.W."/>
            <person name="Nagy L.G."/>
            <person name="Floudas D."/>
            <person name="Held B.W."/>
            <person name="Levasseur A."/>
            <person name="Lombard V."/>
            <person name="Morin E."/>
            <person name="Otillar R."/>
            <person name="Lindquist E.A."/>
            <person name="Sun H."/>
            <person name="LaButti K.M."/>
            <person name="Schmutz J."/>
            <person name="Jabbour D."/>
            <person name="Luo H."/>
            <person name="Baker S.E."/>
            <person name="Pisabarro A.G."/>
            <person name="Walton J.D."/>
            <person name="Blanchette R.A."/>
            <person name="Henrissat B."/>
            <person name="Martin F."/>
            <person name="Cullen D."/>
            <person name="Hibbett D.S."/>
            <person name="Grigoriev I.V."/>
        </authorList>
    </citation>
    <scope>NUCLEOTIDE SEQUENCE [LARGE SCALE GENOMIC DNA]</scope>
    <source>
        <strain evidence="4">PC15</strain>
    </source>
</reference>
<dbReference type="InterPro" id="IPR012917">
    <property type="entry name" value="DUF3294"/>
</dbReference>
<dbReference type="EMBL" id="KL198012">
    <property type="protein sequence ID" value="KDQ23585.1"/>
    <property type="molecule type" value="Genomic_DNA"/>
</dbReference>
<keyword evidence="1" id="KW-0175">Coiled coil</keyword>
<evidence type="ECO:0000256" key="2">
    <source>
        <dbReference type="SAM" id="MobiDB-lite"/>
    </source>
</evidence>
<proteinExistence type="predicted"/>
<dbReference type="OrthoDB" id="3259063at2759"/>
<dbReference type="AlphaFoldDB" id="A0A067N9D7"/>
<dbReference type="HOGENOM" id="CLU_081036_0_0_1"/>
<dbReference type="InParanoid" id="A0A067N9D7"/>
<organism evidence="3 4">
    <name type="scientific">Pleurotus ostreatus (strain PC15)</name>
    <name type="common">Oyster mushroom</name>
    <dbReference type="NCBI Taxonomy" id="1137138"/>
    <lineage>
        <taxon>Eukaryota</taxon>
        <taxon>Fungi</taxon>
        <taxon>Dikarya</taxon>
        <taxon>Basidiomycota</taxon>
        <taxon>Agaricomycotina</taxon>
        <taxon>Agaricomycetes</taxon>
        <taxon>Agaricomycetidae</taxon>
        <taxon>Agaricales</taxon>
        <taxon>Pleurotineae</taxon>
        <taxon>Pleurotaceae</taxon>
        <taxon>Pleurotus</taxon>
    </lineage>
</organism>
<feature type="region of interest" description="Disordered" evidence="2">
    <location>
        <begin position="48"/>
        <end position="71"/>
    </location>
</feature>
<evidence type="ECO:0000256" key="1">
    <source>
        <dbReference type="SAM" id="Coils"/>
    </source>
</evidence>
<feature type="compositionally biased region" description="Polar residues" evidence="2">
    <location>
        <begin position="48"/>
        <end position="64"/>
    </location>
</feature>
<protein>
    <submittedName>
        <fullName evidence="3">Uncharacterized protein</fullName>
    </submittedName>
</protein>
<sequence length="259" mass="28263">MSQQAESLYNDRVPSANEPQMSVPPGPEAGEPYSIALNRAGYLFSTSRQSSSMTLGGPTTASETMNHHDSQPSRVSLSTLVSQVSTSLATLGEQLSTISHVIPSDQIILRDAESVAARIEALEARQIHLEEEVAQVRRMIEQLLPNQDVGAGHQQEGGSKRDNDELQKKVDEILANIQLEQSRLYPRLLNSTASMSKMSIQPLPTASGKPPPNFPATKGEYEHLTKERYEDIMKAYGLPIKGDTTAKKDALRAFLGLPA</sequence>
<feature type="region of interest" description="Disordered" evidence="2">
    <location>
        <begin position="1"/>
        <end position="33"/>
    </location>
</feature>
<name>A0A067N9D7_PLEO1</name>
<dbReference type="Proteomes" id="UP000027073">
    <property type="component" value="Unassembled WGS sequence"/>
</dbReference>
<dbReference type="STRING" id="1137138.A0A067N9D7"/>
<evidence type="ECO:0000313" key="4">
    <source>
        <dbReference type="Proteomes" id="UP000027073"/>
    </source>
</evidence>